<evidence type="ECO:0000313" key="1">
    <source>
        <dbReference type="EMBL" id="MDL0089138.1"/>
    </source>
</evidence>
<gene>
    <name evidence="1" type="ORF">NYG85_07150</name>
</gene>
<keyword evidence="2" id="KW-1185">Reference proteome</keyword>
<dbReference type="EMBL" id="JANURM010000008">
    <property type="protein sequence ID" value="MDL0089138.1"/>
    <property type="molecule type" value="Genomic_DNA"/>
</dbReference>
<organism evidence="1 2">
    <name type="scientific">Campylobacter gastrosuis</name>
    <dbReference type="NCBI Taxonomy" id="2974576"/>
    <lineage>
        <taxon>Bacteria</taxon>
        <taxon>Pseudomonadati</taxon>
        <taxon>Campylobacterota</taxon>
        <taxon>Epsilonproteobacteria</taxon>
        <taxon>Campylobacterales</taxon>
        <taxon>Campylobacteraceae</taxon>
        <taxon>Campylobacter</taxon>
    </lineage>
</organism>
<comment type="caution">
    <text evidence="1">The sequence shown here is derived from an EMBL/GenBank/DDBJ whole genome shotgun (WGS) entry which is preliminary data.</text>
</comment>
<protein>
    <submittedName>
        <fullName evidence="1">Uncharacterized protein</fullName>
    </submittedName>
</protein>
<evidence type="ECO:0000313" key="2">
    <source>
        <dbReference type="Proteomes" id="UP001173801"/>
    </source>
</evidence>
<name>A0ABT7HRU7_9BACT</name>
<proteinExistence type="predicted"/>
<dbReference type="Proteomes" id="UP001173801">
    <property type="component" value="Unassembled WGS sequence"/>
</dbReference>
<accession>A0ABT7HRU7</accession>
<dbReference type="RefSeq" id="WP_284937795.1">
    <property type="nucleotide sequence ID" value="NZ_JANURM010000008.1"/>
</dbReference>
<reference evidence="1" key="1">
    <citation type="submission" date="2022-08" db="EMBL/GenBank/DDBJ databases">
        <authorList>
            <person name="Wang H."/>
        </authorList>
    </citation>
    <scope>NUCLEOTIDE SEQUENCE</scope>
    <source>
        <strain evidence="1">PS10</strain>
    </source>
</reference>
<sequence>MIETKPNEIYCVKGGVGIGFFVGRPQLKAVDLETCQKEIIETRSSLKKEIKN</sequence>
<reference evidence="1" key="2">
    <citation type="journal article" date="2023" name="Microorganisms">
        <title>Isolation and Genomic Characteristics of Cat-Borne Campylobacter felis sp. nov. and Sheep-Borne Campylobacter ovis sp. nov.</title>
        <authorList>
            <person name="Wang H."/>
            <person name="Li Y."/>
            <person name="Gu Y."/>
            <person name="Zhou G."/>
            <person name="Chen X."/>
            <person name="Zhang X."/>
            <person name="Shao Z."/>
            <person name="Zhang J."/>
            <person name="Zhang M."/>
        </authorList>
    </citation>
    <scope>NUCLEOTIDE SEQUENCE</scope>
    <source>
        <strain evidence="1">PS10</strain>
    </source>
</reference>